<evidence type="ECO:0000256" key="5">
    <source>
        <dbReference type="ARBA" id="ARBA00022603"/>
    </source>
</evidence>
<dbReference type="Pfam" id="PF12589">
    <property type="entry name" value="WBS_methylT"/>
    <property type="match status" value="1"/>
</dbReference>
<dbReference type="EMBL" id="NAJN01000990">
    <property type="protein sequence ID" value="TKA66692.1"/>
    <property type="molecule type" value="Genomic_DNA"/>
</dbReference>
<dbReference type="PANTHER" id="PTHR12734:SF0">
    <property type="entry name" value="18S RRNA (GUANINE-N(7))-METHYLTRANSFERASE-RELATED"/>
    <property type="match status" value="1"/>
</dbReference>
<evidence type="ECO:0000256" key="3">
    <source>
        <dbReference type="ARBA" id="ARBA00005547"/>
    </source>
</evidence>
<dbReference type="OrthoDB" id="2877at2759"/>
<dbReference type="GO" id="GO:0070476">
    <property type="term" value="P:rRNA (guanine-N7)-methylation"/>
    <property type="evidence" value="ECO:0007669"/>
    <property type="project" value="InterPro"/>
</dbReference>
<sequence length="293" mass="31383">MSRPEEILPPDLFYNDTEARKYTTSSRIQNIQASMTHRALSLLSLPAPSLVLDIGCGSGLSGDILSSVSPADGGPHTWIGLDISASMLAQALDRDATIDGDLLLADMGQGVPFRAGSFDAAVSISAIQWLCQAETSDDVPQARLRCFFDGLYASLRRGGRAVCQFYPANDAQREMISAAAVRAGFGAGILEDDPGTKNAKLYLVLTVGGGDMEGSNGGNGDITGVVKGMEGVDVEDSRRKRERAVGGKRGRLAPERTKGSKAWIVRKKEQMERKGKVVKANSKYTGRKRKIAF</sequence>
<dbReference type="Proteomes" id="UP000308768">
    <property type="component" value="Unassembled WGS sequence"/>
</dbReference>
<keyword evidence="4" id="KW-0963">Cytoplasm</keyword>
<dbReference type="GO" id="GO:0005730">
    <property type="term" value="C:nucleolus"/>
    <property type="evidence" value="ECO:0007669"/>
    <property type="project" value="UniProtKB-ARBA"/>
</dbReference>
<feature type="domain" description="18S rRNA (guanine(1575)-N(7))-methyltransferase Bud23 C-terminal" evidence="10">
    <location>
        <begin position="217"/>
        <end position="290"/>
    </location>
</feature>
<evidence type="ECO:0000259" key="11">
    <source>
        <dbReference type="Pfam" id="PF13649"/>
    </source>
</evidence>
<keyword evidence="8" id="KW-0539">Nucleus</keyword>
<proteinExistence type="inferred from homology"/>
<dbReference type="InterPro" id="IPR041698">
    <property type="entry name" value="Methyltransf_25"/>
</dbReference>
<comment type="caution">
    <text evidence="12">The sequence shown here is derived from an EMBL/GenBank/DDBJ whole genome shotgun (WGS) entry which is preliminary data.</text>
</comment>
<dbReference type="FunFam" id="3.40.50.150:FF:000017">
    <property type="entry name" value="probable 18S rRNA (Guanine-N(7))-methyltransferase"/>
    <property type="match status" value="1"/>
</dbReference>
<dbReference type="SUPFAM" id="SSF53335">
    <property type="entry name" value="S-adenosyl-L-methionine-dependent methyltransferases"/>
    <property type="match status" value="1"/>
</dbReference>
<feature type="domain" description="Methyltransferase" evidence="11">
    <location>
        <begin position="51"/>
        <end position="133"/>
    </location>
</feature>
<evidence type="ECO:0000256" key="2">
    <source>
        <dbReference type="ARBA" id="ARBA00004496"/>
    </source>
</evidence>
<comment type="subcellular location">
    <subcellularLocation>
        <location evidence="2">Cytoplasm</location>
    </subcellularLocation>
    <subcellularLocation>
        <location evidence="1">Nucleus</location>
    </subcellularLocation>
</comment>
<evidence type="ECO:0000313" key="12">
    <source>
        <dbReference type="EMBL" id="TKA66692.1"/>
    </source>
</evidence>
<dbReference type="InterPro" id="IPR022238">
    <property type="entry name" value="Bud23_C"/>
</dbReference>
<dbReference type="Pfam" id="PF13649">
    <property type="entry name" value="Methyltransf_25"/>
    <property type="match status" value="1"/>
</dbReference>
<evidence type="ECO:0000256" key="4">
    <source>
        <dbReference type="ARBA" id="ARBA00022490"/>
    </source>
</evidence>
<name>A0A4U0WT05_9PEZI</name>
<organism evidence="12 13">
    <name type="scientific">Cryomyces minteri</name>
    <dbReference type="NCBI Taxonomy" id="331657"/>
    <lineage>
        <taxon>Eukaryota</taxon>
        <taxon>Fungi</taxon>
        <taxon>Dikarya</taxon>
        <taxon>Ascomycota</taxon>
        <taxon>Pezizomycotina</taxon>
        <taxon>Dothideomycetes</taxon>
        <taxon>Dothideomycetes incertae sedis</taxon>
        <taxon>Cryomyces</taxon>
    </lineage>
</organism>
<evidence type="ECO:0000256" key="9">
    <source>
        <dbReference type="SAM" id="MobiDB-lite"/>
    </source>
</evidence>
<dbReference type="InterPro" id="IPR039769">
    <property type="entry name" value="Bud23-like"/>
</dbReference>
<comment type="similarity">
    <text evidence="3">Belongs to the class I-like SAM-binding methyltransferase superfamily. BUD23/WBSCR22 family.</text>
</comment>
<evidence type="ECO:0000256" key="7">
    <source>
        <dbReference type="ARBA" id="ARBA00022691"/>
    </source>
</evidence>
<reference evidence="12 13" key="1">
    <citation type="submission" date="2017-03" db="EMBL/GenBank/DDBJ databases">
        <title>Genomes of endolithic fungi from Antarctica.</title>
        <authorList>
            <person name="Coleine C."/>
            <person name="Masonjones S."/>
            <person name="Stajich J.E."/>
        </authorList>
    </citation>
    <scope>NUCLEOTIDE SEQUENCE [LARGE SCALE GENOMIC DNA]</scope>
    <source>
        <strain evidence="12 13">CCFEE 5187</strain>
    </source>
</reference>
<dbReference type="GO" id="GO:0005737">
    <property type="term" value="C:cytoplasm"/>
    <property type="evidence" value="ECO:0007669"/>
    <property type="project" value="UniProtKB-SubCell"/>
</dbReference>
<evidence type="ECO:0000256" key="8">
    <source>
        <dbReference type="ARBA" id="ARBA00023242"/>
    </source>
</evidence>
<evidence type="ECO:0000313" key="13">
    <source>
        <dbReference type="Proteomes" id="UP000308768"/>
    </source>
</evidence>
<evidence type="ECO:0000256" key="1">
    <source>
        <dbReference type="ARBA" id="ARBA00004123"/>
    </source>
</evidence>
<evidence type="ECO:0008006" key="14">
    <source>
        <dbReference type="Google" id="ProtNLM"/>
    </source>
</evidence>
<evidence type="ECO:0000259" key="10">
    <source>
        <dbReference type="Pfam" id="PF12589"/>
    </source>
</evidence>
<keyword evidence="6" id="KW-0808">Transferase</keyword>
<dbReference type="InterPro" id="IPR029063">
    <property type="entry name" value="SAM-dependent_MTases_sf"/>
</dbReference>
<dbReference type="PANTHER" id="PTHR12734">
    <property type="entry name" value="METHYLTRANSFERASE-RELATED"/>
    <property type="match status" value="1"/>
</dbReference>
<dbReference type="STRING" id="331657.A0A4U0WT05"/>
<dbReference type="AlphaFoldDB" id="A0A4U0WT05"/>
<protein>
    <recommendedName>
        <fullName evidence="14">18S rRNA (guanine(1575)-N(7))-methyltransferase Bud23 C-terminal domain-containing protein</fullName>
    </recommendedName>
</protein>
<feature type="region of interest" description="Disordered" evidence="9">
    <location>
        <begin position="237"/>
        <end position="259"/>
    </location>
</feature>
<dbReference type="CDD" id="cd02440">
    <property type="entry name" value="AdoMet_MTases"/>
    <property type="match status" value="1"/>
</dbReference>
<gene>
    <name evidence="12" type="ORF">B0A49_08507</name>
</gene>
<accession>A0A4U0WT05</accession>
<dbReference type="Gene3D" id="3.40.50.150">
    <property type="entry name" value="Vaccinia Virus protein VP39"/>
    <property type="match status" value="1"/>
</dbReference>
<keyword evidence="5" id="KW-0489">Methyltransferase</keyword>
<dbReference type="GO" id="GO:0016435">
    <property type="term" value="F:rRNA (guanine) methyltransferase activity"/>
    <property type="evidence" value="ECO:0007669"/>
    <property type="project" value="InterPro"/>
</dbReference>
<keyword evidence="13" id="KW-1185">Reference proteome</keyword>
<evidence type="ECO:0000256" key="6">
    <source>
        <dbReference type="ARBA" id="ARBA00022679"/>
    </source>
</evidence>
<keyword evidence="7" id="KW-0949">S-adenosyl-L-methionine</keyword>